<gene>
    <name evidence="1" type="ORF">ACFYV7_40035</name>
</gene>
<name>A0ABW6R681_9NOCA</name>
<comment type="caution">
    <text evidence="1">The sequence shown here is derived from an EMBL/GenBank/DDBJ whole genome shotgun (WGS) entry which is preliminary data.</text>
</comment>
<protein>
    <submittedName>
        <fullName evidence="1">Uncharacterized protein</fullName>
    </submittedName>
</protein>
<sequence length="329" mass="35716">MLGVADVANGQVGVDGRAEVVLWRDGRKIWGIAAVYDRPRIDGDLPADILAGVEVAAREAADDDEDEDEDYFAAIRALGAHLTGYREHQLIGQPDEAVFEILETPGEAAIWRGFPDALADALSAEGFAMWPALPGGELWYTADTAVAGLTGAVGINMWRESGGIGINGKVAVMWVADIMADLPQEANSADHSERYGTIADCYFGSPAYPLPSFRMSAGDDIAAGVDWVMEYVNGPMAVWFEERSGVADLVAQAKTIWRRSPGVEMVKPRLLRATVAFCAANGHAIAAADLMQWYLTRNQFVPTDSLDRATTFDTWLQDRFSHYAAARSR</sequence>
<dbReference type="EMBL" id="JBIAPI010000017">
    <property type="protein sequence ID" value="MFF3229035.1"/>
    <property type="molecule type" value="Genomic_DNA"/>
</dbReference>
<dbReference type="RefSeq" id="WP_387726371.1">
    <property type="nucleotide sequence ID" value="NZ_JBIAPI010000017.1"/>
</dbReference>
<accession>A0ABW6R681</accession>
<evidence type="ECO:0000313" key="1">
    <source>
        <dbReference type="EMBL" id="MFF3229035.1"/>
    </source>
</evidence>
<dbReference type="Proteomes" id="UP001601948">
    <property type="component" value="Unassembled WGS sequence"/>
</dbReference>
<reference evidence="1 2" key="1">
    <citation type="submission" date="2024-10" db="EMBL/GenBank/DDBJ databases">
        <title>The Natural Products Discovery Center: Release of the First 8490 Sequenced Strains for Exploring Actinobacteria Biosynthetic Diversity.</title>
        <authorList>
            <person name="Kalkreuter E."/>
            <person name="Kautsar S.A."/>
            <person name="Yang D."/>
            <person name="Bader C.D."/>
            <person name="Teijaro C.N."/>
            <person name="Fluegel L."/>
            <person name="Davis C.M."/>
            <person name="Simpson J.R."/>
            <person name="Lauterbach L."/>
            <person name="Steele A.D."/>
            <person name="Gui C."/>
            <person name="Meng S."/>
            <person name="Li G."/>
            <person name="Viehrig K."/>
            <person name="Ye F."/>
            <person name="Su P."/>
            <person name="Kiefer A.F."/>
            <person name="Nichols A."/>
            <person name="Cepeda A.J."/>
            <person name="Yan W."/>
            <person name="Fan B."/>
            <person name="Jiang Y."/>
            <person name="Adhikari A."/>
            <person name="Zheng C.-J."/>
            <person name="Schuster L."/>
            <person name="Cowan T.M."/>
            <person name="Smanski M.J."/>
            <person name="Chevrette M.G."/>
            <person name="De Carvalho L.P.S."/>
            <person name="Shen B."/>
        </authorList>
    </citation>
    <scope>NUCLEOTIDE SEQUENCE [LARGE SCALE GENOMIC DNA]</scope>
    <source>
        <strain evidence="1 2">NPDC003040</strain>
    </source>
</reference>
<evidence type="ECO:0000313" key="2">
    <source>
        <dbReference type="Proteomes" id="UP001601948"/>
    </source>
</evidence>
<keyword evidence="2" id="KW-1185">Reference proteome</keyword>
<organism evidence="1 2">
    <name type="scientific">Nocardia suismassiliense</name>
    <dbReference type="NCBI Taxonomy" id="2077092"/>
    <lineage>
        <taxon>Bacteria</taxon>
        <taxon>Bacillati</taxon>
        <taxon>Actinomycetota</taxon>
        <taxon>Actinomycetes</taxon>
        <taxon>Mycobacteriales</taxon>
        <taxon>Nocardiaceae</taxon>
        <taxon>Nocardia</taxon>
    </lineage>
</organism>
<proteinExistence type="predicted"/>